<dbReference type="SUPFAM" id="SSF52540">
    <property type="entry name" value="P-loop containing nucleoside triphosphate hydrolases"/>
    <property type="match status" value="1"/>
</dbReference>
<dbReference type="SMART" id="SM00382">
    <property type="entry name" value="AAA"/>
    <property type="match status" value="1"/>
</dbReference>
<dbReference type="AlphaFoldDB" id="D5XAV3"/>
<dbReference type="PROSITE" id="PS00211">
    <property type="entry name" value="ABC_TRANSPORTER_1"/>
    <property type="match status" value="1"/>
</dbReference>
<keyword evidence="2" id="KW-0547">Nucleotide-binding</keyword>
<feature type="domain" description="ABC transporter" evidence="4">
    <location>
        <begin position="3"/>
        <end position="235"/>
    </location>
</feature>
<dbReference type="InterPro" id="IPR003439">
    <property type="entry name" value="ABC_transporter-like_ATP-bd"/>
</dbReference>
<keyword evidence="1" id="KW-0813">Transport</keyword>
<dbReference type="HOGENOM" id="CLU_000604_1_22_9"/>
<dbReference type="GO" id="GO:0016887">
    <property type="term" value="F:ATP hydrolysis activity"/>
    <property type="evidence" value="ECO:0007669"/>
    <property type="project" value="InterPro"/>
</dbReference>
<name>D5XAV3_THEPJ</name>
<dbReference type="STRING" id="635013.TherJR_2468"/>
<dbReference type="Gene3D" id="3.40.50.300">
    <property type="entry name" value="P-loop containing nucleotide triphosphate hydrolases"/>
    <property type="match status" value="1"/>
</dbReference>
<dbReference type="InterPro" id="IPR050166">
    <property type="entry name" value="ABC_transporter_ATP-bind"/>
</dbReference>
<dbReference type="InterPro" id="IPR027417">
    <property type="entry name" value="P-loop_NTPase"/>
</dbReference>
<dbReference type="CDD" id="cd03293">
    <property type="entry name" value="ABC_NrtD_SsuB_transporters"/>
    <property type="match status" value="1"/>
</dbReference>
<gene>
    <name evidence="5" type="ordered locus">TherJR_2468</name>
</gene>
<evidence type="ECO:0000256" key="1">
    <source>
        <dbReference type="ARBA" id="ARBA00022448"/>
    </source>
</evidence>
<evidence type="ECO:0000256" key="3">
    <source>
        <dbReference type="ARBA" id="ARBA00022840"/>
    </source>
</evidence>
<dbReference type="PANTHER" id="PTHR42788:SF13">
    <property type="entry name" value="ALIPHATIC SULFONATES IMPORT ATP-BINDING PROTEIN SSUB"/>
    <property type="match status" value="1"/>
</dbReference>
<evidence type="ECO:0000259" key="4">
    <source>
        <dbReference type="PROSITE" id="PS50893"/>
    </source>
</evidence>
<dbReference type="eggNOG" id="COG1116">
    <property type="taxonomic scope" value="Bacteria"/>
</dbReference>
<dbReference type="Pfam" id="PF00005">
    <property type="entry name" value="ABC_tran"/>
    <property type="match status" value="1"/>
</dbReference>
<dbReference type="InterPro" id="IPR003593">
    <property type="entry name" value="AAA+_ATPase"/>
</dbReference>
<accession>D5XAV3</accession>
<keyword evidence="3" id="KW-0067">ATP-binding</keyword>
<proteinExistence type="predicted"/>
<dbReference type="KEGG" id="tjr:TherJR_2468"/>
<keyword evidence="6" id="KW-1185">Reference proteome</keyword>
<dbReference type="Proteomes" id="UP000002377">
    <property type="component" value="Chromosome"/>
</dbReference>
<protein>
    <submittedName>
        <fullName evidence="5">ABC transporter related protein</fullName>
    </submittedName>
</protein>
<dbReference type="GO" id="GO:0005524">
    <property type="term" value="F:ATP binding"/>
    <property type="evidence" value="ECO:0007669"/>
    <property type="project" value="UniProtKB-KW"/>
</dbReference>
<reference evidence="5 6" key="1">
    <citation type="submission" date="2010-05" db="EMBL/GenBank/DDBJ databases">
        <title>Complete sequence of Thermincola sp. JR.</title>
        <authorList>
            <consortium name="US DOE Joint Genome Institute"/>
            <person name="Lucas S."/>
            <person name="Copeland A."/>
            <person name="Lapidus A."/>
            <person name="Cheng J.-F."/>
            <person name="Bruce D."/>
            <person name="Goodwin L."/>
            <person name="Pitluck S."/>
            <person name="Chertkov O."/>
            <person name="Detter J.C."/>
            <person name="Han C."/>
            <person name="Tapia R."/>
            <person name="Land M."/>
            <person name="Hauser L."/>
            <person name="Kyrpides N."/>
            <person name="Mikhailova N."/>
            <person name="Hazen T.C."/>
            <person name="Woyke T."/>
        </authorList>
    </citation>
    <scope>NUCLEOTIDE SEQUENCE [LARGE SCALE GENOMIC DNA]</scope>
    <source>
        <strain evidence="5 6">JR</strain>
    </source>
</reference>
<organism evidence="5 6">
    <name type="scientific">Thermincola potens (strain JR)</name>
    <dbReference type="NCBI Taxonomy" id="635013"/>
    <lineage>
        <taxon>Bacteria</taxon>
        <taxon>Bacillati</taxon>
        <taxon>Bacillota</taxon>
        <taxon>Clostridia</taxon>
        <taxon>Eubacteriales</taxon>
        <taxon>Thermincolaceae</taxon>
        <taxon>Thermincola</taxon>
    </lineage>
</organism>
<evidence type="ECO:0000313" key="6">
    <source>
        <dbReference type="Proteomes" id="UP000002377"/>
    </source>
</evidence>
<dbReference type="PANTHER" id="PTHR42788">
    <property type="entry name" value="TAURINE IMPORT ATP-BINDING PROTEIN-RELATED"/>
    <property type="match status" value="1"/>
</dbReference>
<evidence type="ECO:0000313" key="5">
    <source>
        <dbReference type="EMBL" id="ADG83307.1"/>
    </source>
</evidence>
<evidence type="ECO:0000256" key="2">
    <source>
        <dbReference type="ARBA" id="ARBA00022741"/>
    </source>
</evidence>
<dbReference type="InterPro" id="IPR017871">
    <property type="entry name" value="ABC_transporter-like_CS"/>
</dbReference>
<dbReference type="EMBL" id="CP002028">
    <property type="protein sequence ID" value="ADG83307.1"/>
    <property type="molecule type" value="Genomic_DNA"/>
</dbReference>
<dbReference type="PROSITE" id="PS50893">
    <property type="entry name" value="ABC_TRANSPORTER_2"/>
    <property type="match status" value="1"/>
</dbReference>
<sequence length="263" mass="29626">MILCAQDINKFFYTQNGKQIEALKDVSLSVRKHEFVAIVGPSGCGKSTLLNVLAGLYEPDTGQVLINGSPSRSSSVKRGHISQADTLLPWRTIMENVELGLEIRGMAKKERREIAAMLIKQVGLGGFEKSYPFELSGGMRKRAIIIRTLAYAPEIIFMDEPFVGLDVQSRDELMDDILKLWQETKKTILFVTHDLAEAITLADRVILMSARPATVKAEYLVSLPRPRSVAEIKFTPQFIQLHKRIWRDLSNEVMKSYRNEASS</sequence>